<gene>
    <name evidence="2" type="ORF">GCM10011609_27410</name>
</gene>
<dbReference type="EMBL" id="BMNC01000003">
    <property type="protein sequence ID" value="GGM89095.1"/>
    <property type="molecule type" value="Genomic_DNA"/>
</dbReference>
<proteinExistence type="predicted"/>
<comment type="caution">
    <text evidence="2">The sequence shown here is derived from an EMBL/GenBank/DDBJ whole genome shotgun (WGS) entry which is preliminary data.</text>
</comment>
<feature type="chain" id="PRO_5046140764" evidence="1">
    <location>
        <begin position="21"/>
        <end position="59"/>
    </location>
</feature>
<keyword evidence="3" id="KW-1185">Reference proteome</keyword>
<evidence type="ECO:0000256" key="1">
    <source>
        <dbReference type="SAM" id="SignalP"/>
    </source>
</evidence>
<dbReference type="RefSeq" id="WP_189155046.1">
    <property type="nucleotide sequence ID" value="NZ_BMNC01000003.1"/>
</dbReference>
<organism evidence="2 3">
    <name type="scientific">Lentzea pudingi</name>
    <dbReference type="NCBI Taxonomy" id="1789439"/>
    <lineage>
        <taxon>Bacteria</taxon>
        <taxon>Bacillati</taxon>
        <taxon>Actinomycetota</taxon>
        <taxon>Actinomycetes</taxon>
        <taxon>Pseudonocardiales</taxon>
        <taxon>Pseudonocardiaceae</taxon>
        <taxon>Lentzea</taxon>
    </lineage>
</organism>
<evidence type="ECO:0000313" key="2">
    <source>
        <dbReference type="EMBL" id="GGM89095.1"/>
    </source>
</evidence>
<dbReference type="Proteomes" id="UP000597656">
    <property type="component" value="Unassembled WGS sequence"/>
</dbReference>
<name>A0ABQ2HT05_9PSEU</name>
<protein>
    <submittedName>
        <fullName evidence="2">Uncharacterized protein</fullName>
    </submittedName>
</protein>
<sequence length="59" mass="6191">MIRKCTIPVVLAITAMLAGANFIVAEDGKAGSVFFGKDFLLGDDKAWSSVSRNSKAASN</sequence>
<keyword evidence="1" id="KW-0732">Signal</keyword>
<accession>A0ABQ2HT05</accession>
<feature type="signal peptide" evidence="1">
    <location>
        <begin position="1"/>
        <end position="20"/>
    </location>
</feature>
<evidence type="ECO:0000313" key="3">
    <source>
        <dbReference type="Proteomes" id="UP000597656"/>
    </source>
</evidence>
<reference evidence="3" key="1">
    <citation type="journal article" date="2019" name="Int. J. Syst. Evol. Microbiol.">
        <title>The Global Catalogue of Microorganisms (GCM) 10K type strain sequencing project: providing services to taxonomists for standard genome sequencing and annotation.</title>
        <authorList>
            <consortium name="The Broad Institute Genomics Platform"/>
            <consortium name="The Broad Institute Genome Sequencing Center for Infectious Disease"/>
            <person name="Wu L."/>
            <person name="Ma J."/>
        </authorList>
    </citation>
    <scope>NUCLEOTIDE SEQUENCE [LARGE SCALE GENOMIC DNA]</scope>
    <source>
        <strain evidence="3">CGMCC 4.7319</strain>
    </source>
</reference>